<feature type="non-terminal residue" evidence="1">
    <location>
        <position position="175"/>
    </location>
</feature>
<sequence>TKDSQLVDSVYCAITADHRVSLGELCLRVITSKSHWVEELVGMATQFVVNRDKAKLETLVCFPALWPALAINVWKLLSNRLDVLDIVNPIIEICQNHYPSQLSHLYDTTRRLKLMIDWLKAQGQTSLPDVNVMLSLARNHSPLYVLEATTHLVGLDHCQLLNLLLELEGSNSWNV</sequence>
<dbReference type="EMBL" id="GEBQ01012817">
    <property type="protein sequence ID" value="JAT27160.1"/>
    <property type="molecule type" value="Transcribed_RNA"/>
</dbReference>
<dbReference type="AlphaFoldDB" id="A0A1B6LU12"/>
<name>A0A1B6LU12_9HEMI</name>
<protein>
    <submittedName>
        <fullName evidence="1">Uncharacterized protein</fullName>
    </submittedName>
</protein>
<proteinExistence type="predicted"/>
<evidence type="ECO:0000313" key="1">
    <source>
        <dbReference type="EMBL" id="JAT27160.1"/>
    </source>
</evidence>
<reference evidence="1" key="1">
    <citation type="submission" date="2015-11" db="EMBL/GenBank/DDBJ databases">
        <title>De novo transcriptome assembly of four potential Pierce s Disease insect vectors from Arizona vineyards.</title>
        <authorList>
            <person name="Tassone E.E."/>
        </authorList>
    </citation>
    <scope>NUCLEOTIDE SEQUENCE</scope>
</reference>
<feature type="non-terminal residue" evidence="1">
    <location>
        <position position="1"/>
    </location>
</feature>
<gene>
    <name evidence="1" type="ORF">g.52361</name>
</gene>
<organism evidence="1">
    <name type="scientific">Graphocephala atropunctata</name>
    <dbReference type="NCBI Taxonomy" id="36148"/>
    <lineage>
        <taxon>Eukaryota</taxon>
        <taxon>Metazoa</taxon>
        <taxon>Ecdysozoa</taxon>
        <taxon>Arthropoda</taxon>
        <taxon>Hexapoda</taxon>
        <taxon>Insecta</taxon>
        <taxon>Pterygota</taxon>
        <taxon>Neoptera</taxon>
        <taxon>Paraneoptera</taxon>
        <taxon>Hemiptera</taxon>
        <taxon>Auchenorrhyncha</taxon>
        <taxon>Membracoidea</taxon>
        <taxon>Cicadellidae</taxon>
        <taxon>Cicadellinae</taxon>
        <taxon>Cicadellini</taxon>
        <taxon>Graphocephala</taxon>
    </lineage>
</organism>
<accession>A0A1B6LU12</accession>